<protein>
    <submittedName>
        <fullName evidence="2">Uncharacterized protein</fullName>
    </submittedName>
</protein>
<name>A0A843XF04_COLES</name>
<dbReference type="Proteomes" id="UP000652761">
    <property type="component" value="Unassembled WGS sequence"/>
</dbReference>
<reference evidence="2" key="1">
    <citation type="submission" date="2017-07" db="EMBL/GenBank/DDBJ databases">
        <title>Taro Niue Genome Assembly and Annotation.</title>
        <authorList>
            <person name="Atibalentja N."/>
            <person name="Keating K."/>
            <person name="Fields C.J."/>
        </authorList>
    </citation>
    <scope>NUCLEOTIDE SEQUENCE</scope>
    <source>
        <strain evidence="2">Niue_2</strain>
        <tissue evidence="2">Leaf</tissue>
    </source>
</reference>
<accession>A0A843XF04</accession>
<gene>
    <name evidence="2" type="ORF">Taro_050887</name>
</gene>
<feature type="region of interest" description="Disordered" evidence="1">
    <location>
        <begin position="1"/>
        <end position="31"/>
    </location>
</feature>
<comment type="caution">
    <text evidence="2">The sequence shown here is derived from an EMBL/GenBank/DDBJ whole genome shotgun (WGS) entry which is preliminary data.</text>
</comment>
<evidence type="ECO:0000313" key="3">
    <source>
        <dbReference type="Proteomes" id="UP000652761"/>
    </source>
</evidence>
<feature type="region of interest" description="Disordered" evidence="1">
    <location>
        <begin position="55"/>
        <end position="76"/>
    </location>
</feature>
<sequence length="95" mass="10262">MNSRSGSRVQRSRTVDDMPGPSSQDFVARHQSVPSQALVPITHGAFSTASVSSSVAETPSWGWGTSHRGPSRGATERRIELSHKWNVRVISGYGV</sequence>
<evidence type="ECO:0000256" key="1">
    <source>
        <dbReference type="SAM" id="MobiDB-lite"/>
    </source>
</evidence>
<proteinExistence type="predicted"/>
<organism evidence="2 3">
    <name type="scientific">Colocasia esculenta</name>
    <name type="common">Wild taro</name>
    <name type="synonym">Arum esculentum</name>
    <dbReference type="NCBI Taxonomy" id="4460"/>
    <lineage>
        <taxon>Eukaryota</taxon>
        <taxon>Viridiplantae</taxon>
        <taxon>Streptophyta</taxon>
        <taxon>Embryophyta</taxon>
        <taxon>Tracheophyta</taxon>
        <taxon>Spermatophyta</taxon>
        <taxon>Magnoliopsida</taxon>
        <taxon>Liliopsida</taxon>
        <taxon>Araceae</taxon>
        <taxon>Aroideae</taxon>
        <taxon>Colocasieae</taxon>
        <taxon>Colocasia</taxon>
    </lineage>
</organism>
<dbReference type="EMBL" id="NMUH01007838">
    <property type="protein sequence ID" value="MQM17906.1"/>
    <property type="molecule type" value="Genomic_DNA"/>
</dbReference>
<dbReference type="AlphaFoldDB" id="A0A843XF04"/>
<keyword evidence="3" id="KW-1185">Reference proteome</keyword>
<feature type="non-terminal residue" evidence="2">
    <location>
        <position position="1"/>
    </location>
</feature>
<evidence type="ECO:0000313" key="2">
    <source>
        <dbReference type="EMBL" id="MQM17906.1"/>
    </source>
</evidence>